<gene>
    <name evidence="2" type="ORF">ACFPOE_21355</name>
</gene>
<feature type="compositionally biased region" description="Low complexity" evidence="1">
    <location>
        <begin position="219"/>
        <end position="233"/>
    </location>
</feature>
<protein>
    <submittedName>
        <fullName evidence="2">Uncharacterized protein</fullName>
    </submittedName>
</protein>
<feature type="region of interest" description="Disordered" evidence="1">
    <location>
        <begin position="191"/>
        <end position="269"/>
    </location>
</feature>
<reference evidence="3" key="1">
    <citation type="journal article" date="2019" name="Int. J. Syst. Evol. Microbiol.">
        <title>The Global Catalogue of Microorganisms (GCM) 10K type strain sequencing project: providing services to taxonomists for standard genome sequencing and annotation.</title>
        <authorList>
            <consortium name="The Broad Institute Genomics Platform"/>
            <consortium name="The Broad Institute Genome Sequencing Center for Infectious Disease"/>
            <person name="Wu L."/>
            <person name="Ma J."/>
        </authorList>
    </citation>
    <scope>NUCLEOTIDE SEQUENCE [LARGE SCALE GENOMIC DNA]</scope>
    <source>
        <strain evidence="3">CCUG 57401</strain>
    </source>
</reference>
<dbReference type="Proteomes" id="UP001596037">
    <property type="component" value="Unassembled WGS sequence"/>
</dbReference>
<comment type="caution">
    <text evidence="2">The sequence shown here is derived from an EMBL/GenBank/DDBJ whole genome shotgun (WGS) entry which is preliminary data.</text>
</comment>
<evidence type="ECO:0000313" key="2">
    <source>
        <dbReference type="EMBL" id="MFC5500105.1"/>
    </source>
</evidence>
<keyword evidence="3" id="KW-1185">Reference proteome</keyword>
<name>A0ABW0NHI6_9BURK</name>
<organism evidence="2 3">
    <name type="scientific">Caenimonas terrae</name>
    <dbReference type="NCBI Taxonomy" id="696074"/>
    <lineage>
        <taxon>Bacteria</taxon>
        <taxon>Pseudomonadati</taxon>
        <taxon>Pseudomonadota</taxon>
        <taxon>Betaproteobacteria</taxon>
        <taxon>Burkholderiales</taxon>
        <taxon>Comamonadaceae</taxon>
        <taxon>Caenimonas</taxon>
    </lineage>
</organism>
<feature type="compositionally biased region" description="Basic and acidic residues" evidence="1">
    <location>
        <begin position="234"/>
        <end position="251"/>
    </location>
</feature>
<evidence type="ECO:0000256" key="1">
    <source>
        <dbReference type="SAM" id="MobiDB-lite"/>
    </source>
</evidence>
<proteinExistence type="predicted"/>
<sequence>MRNETSREAPGTPAIDIDFTLAPSNRPLAGYDVEEWRGRLKLSKFNAEHALGCRNPNQYNKLCHHKILPQNVELLIRLYDEIPKAAGWDSYTLRELFDRMYADDLAKFAGTEHQVAARVDLGKRFTKMLGRSHARRYDWLESDPKKNEKDQLTHIVIECLLAKLKQADDPREVLERLAKKVLMLRGFNLDSELPVPTPERPPVRHKAGRKSSSERERLAGAPLALAAPKATRAPSRDIRAIAHALHKEETARGGPKRTKTKTAGAGVRE</sequence>
<dbReference type="RefSeq" id="WP_376852348.1">
    <property type="nucleotide sequence ID" value="NZ_JBHSMF010000010.1"/>
</dbReference>
<dbReference type="EMBL" id="JBHSMF010000010">
    <property type="protein sequence ID" value="MFC5500105.1"/>
    <property type="molecule type" value="Genomic_DNA"/>
</dbReference>
<accession>A0ABW0NHI6</accession>
<evidence type="ECO:0000313" key="3">
    <source>
        <dbReference type="Proteomes" id="UP001596037"/>
    </source>
</evidence>